<dbReference type="InterPro" id="IPR034660">
    <property type="entry name" value="DinB/YfiT-like"/>
</dbReference>
<feature type="domain" description="DinB-like" evidence="1">
    <location>
        <begin position="21"/>
        <end position="161"/>
    </location>
</feature>
<name>A0ABX4BRR0_FLAFR</name>
<dbReference type="InterPro" id="IPR024775">
    <property type="entry name" value="DinB-like"/>
</dbReference>
<comment type="caution">
    <text evidence="2">The sequence shown here is derived from an EMBL/GenBank/DDBJ whole genome shotgun (WGS) entry which is preliminary data.</text>
</comment>
<dbReference type="SUPFAM" id="SSF109854">
    <property type="entry name" value="DinB/YfiT-like putative metalloenzymes"/>
    <property type="match status" value="1"/>
</dbReference>
<proteinExistence type="predicted"/>
<keyword evidence="3" id="KW-1185">Reference proteome</keyword>
<dbReference type="RefSeq" id="WP_074659892.1">
    <property type="nucleotide sequence ID" value="NZ_MUGV01000016.1"/>
</dbReference>
<dbReference type="Pfam" id="PF12867">
    <property type="entry name" value="DinB_2"/>
    <property type="match status" value="1"/>
</dbReference>
<dbReference type="Gene3D" id="1.20.120.450">
    <property type="entry name" value="dinb family like domain"/>
    <property type="match status" value="1"/>
</dbReference>
<accession>A0ABX4BRR0</accession>
<dbReference type="EMBL" id="MUGV01000016">
    <property type="protein sequence ID" value="OXA79504.1"/>
    <property type="molecule type" value="Genomic_DNA"/>
</dbReference>
<dbReference type="Proteomes" id="UP000198382">
    <property type="component" value="Unassembled WGS sequence"/>
</dbReference>
<protein>
    <recommendedName>
        <fullName evidence="1">DinB-like domain-containing protein</fullName>
    </recommendedName>
</protein>
<evidence type="ECO:0000313" key="3">
    <source>
        <dbReference type="Proteomes" id="UP000198382"/>
    </source>
</evidence>
<reference evidence="2 3" key="1">
    <citation type="submission" date="2016-11" db="EMBL/GenBank/DDBJ databases">
        <title>Whole genomes of Flavobacteriaceae.</title>
        <authorList>
            <person name="Stine C."/>
            <person name="Li C."/>
            <person name="Tadesse D."/>
        </authorList>
    </citation>
    <scope>NUCLEOTIDE SEQUENCE [LARGE SCALE GENOMIC DNA]</scope>
    <source>
        <strain evidence="2 3">DSM 15937</strain>
    </source>
</reference>
<organism evidence="2 3">
    <name type="scientific">Flavobacterium frigidimaris</name>
    <dbReference type="NCBI Taxonomy" id="262320"/>
    <lineage>
        <taxon>Bacteria</taxon>
        <taxon>Pseudomonadati</taxon>
        <taxon>Bacteroidota</taxon>
        <taxon>Flavobacteriia</taxon>
        <taxon>Flavobacteriales</taxon>
        <taxon>Flavobacteriaceae</taxon>
        <taxon>Flavobacterium</taxon>
    </lineage>
</organism>
<evidence type="ECO:0000313" key="2">
    <source>
        <dbReference type="EMBL" id="OXA79504.1"/>
    </source>
</evidence>
<sequence>MTTTATTIAPALFVKMILDRWDASIANCDTLLNSLSDETLQKEIAPGKNRGIYLLGHLIAVHDDLLVLLDMGEKLYPELNEPFIKSPDKTVQQLPAVSELRSFWVQQSQAIKQKFDNLKPEEWFEKHTAVNAEDFEKEPHRNKLNIVVTRTSHLQYHLGQLRLLK</sequence>
<evidence type="ECO:0000259" key="1">
    <source>
        <dbReference type="Pfam" id="PF12867"/>
    </source>
</evidence>
<gene>
    <name evidence="2" type="ORF">B0A65_09015</name>
</gene>